<keyword evidence="2" id="KW-1017">Isopeptide bond</keyword>
<dbReference type="PROSITE" id="PS00657">
    <property type="entry name" value="FORK_HEAD_1"/>
    <property type="match status" value="1"/>
</dbReference>
<keyword evidence="7 11" id="KW-0238">DNA-binding</keyword>
<evidence type="ECO:0000256" key="12">
    <source>
        <dbReference type="SAM" id="MobiDB-lite"/>
    </source>
</evidence>
<dbReference type="CDD" id="cd20028">
    <property type="entry name" value="FH_FOXL2"/>
    <property type="match status" value="1"/>
</dbReference>
<dbReference type="GO" id="GO:0009653">
    <property type="term" value="P:anatomical structure morphogenesis"/>
    <property type="evidence" value="ECO:0007669"/>
    <property type="project" value="TreeGrafter"/>
</dbReference>
<dbReference type="PANTHER" id="PTHR11829:SF411">
    <property type="entry name" value="FORKHEAD BOX PROTEIN L2"/>
    <property type="match status" value="1"/>
</dbReference>
<proteinExistence type="predicted"/>
<sequence>MVCSSFSEHYSLRAVPGYGQGSETGQPPPPPPLTPIKPETASHGMVHQHHHQSMAATPGSTSPDGVNTTHTNGNKSGTVTDIISTRESGSYFVLITKSRTLTDIFTLVCATTTATSSSDPNSKPPFSYVALIAMAIQQSNHKRATLSEIYQFITSKFPFFERNKKGWQNSIRHNLSLNECFVKVPREGGGERKGNYWTLDPQYEDMFENGNYRRRRRMKRPYRSAAPYGKGLFAEGFAAAHHQLPLGTRNLFGNPPTYPAAYSRYEHSTAWNFPSVQTSYTSCQAVNAAVRAANPSHPQSLNPYSQLQSQADTKGSVARARVLVLGGAEGGDGAEEGYSDSGGHVLYPLANRVNYFFPRERKSSASRPGALAKVYGNTGRPMT</sequence>
<evidence type="ECO:0000256" key="5">
    <source>
        <dbReference type="ARBA" id="ARBA00022843"/>
    </source>
</evidence>
<evidence type="ECO:0000256" key="2">
    <source>
        <dbReference type="ARBA" id="ARBA00022499"/>
    </source>
</evidence>
<evidence type="ECO:0000256" key="1">
    <source>
        <dbReference type="ARBA" id="ARBA00004123"/>
    </source>
</evidence>
<evidence type="ECO:0000256" key="4">
    <source>
        <dbReference type="ARBA" id="ARBA00022782"/>
    </source>
</evidence>
<dbReference type="FunFam" id="1.10.10.10:FF:000016">
    <property type="entry name" value="Forkhead box protein I1"/>
    <property type="match status" value="1"/>
</dbReference>
<dbReference type="GO" id="GO:0000981">
    <property type="term" value="F:DNA-binding transcription factor activity, RNA polymerase II-specific"/>
    <property type="evidence" value="ECO:0007669"/>
    <property type="project" value="TreeGrafter"/>
</dbReference>
<dbReference type="PROSITE" id="PS50039">
    <property type="entry name" value="FORK_HEAD_3"/>
    <property type="match status" value="1"/>
</dbReference>
<organism evidence="14">
    <name type="scientific">Timema bartmani</name>
    <dbReference type="NCBI Taxonomy" id="61472"/>
    <lineage>
        <taxon>Eukaryota</taxon>
        <taxon>Metazoa</taxon>
        <taxon>Ecdysozoa</taxon>
        <taxon>Arthropoda</taxon>
        <taxon>Hexapoda</taxon>
        <taxon>Insecta</taxon>
        <taxon>Pterygota</taxon>
        <taxon>Neoptera</taxon>
        <taxon>Polyneoptera</taxon>
        <taxon>Phasmatodea</taxon>
        <taxon>Timematodea</taxon>
        <taxon>Timematoidea</taxon>
        <taxon>Timematidae</taxon>
        <taxon>Timema</taxon>
    </lineage>
</organism>
<feature type="compositionally biased region" description="Pro residues" evidence="12">
    <location>
        <begin position="26"/>
        <end position="35"/>
    </location>
</feature>
<feature type="domain" description="Fork-head" evidence="13">
    <location>
        <begin position="123"/>
        <end position="217"/>
    </location>
</feature>
<evidence type="ECO:0000256" key="8">
    <source>
        <dbReference type="ARBA" id="ARBA00023163"/>
    </source>
</evidence>
<accession>A0A7R9I771</accession>
<keyword evidence="4" id="KW-0221">Differentiation</keyword>
<dbReference type="InterPro" id="IPR001766">
    <property type="entry name" value="Fork_head_dom"/>
</dbReference>
<keyword evidence="6" id="KW-0805">Transcription regulation</keyword>
<feature type="compositionally biased region" description="Polar residues" evidence="12">
    <location>
        <begin position="54"/>
        <end position="81"/>
    </location>
</feature>
<keyword evidence="9 11" id="KW-0539">Nucleus</keyword>
<feature type="region of interest" description="Disordered" evidence="12">
    <location>
        <begin position="15"/>
        <end position="81"/>
    </location>
</feature>
<evidence type="ECO:0000256" key="9">
    <source>
        <dbReference type="ARBA" id="ARBA00023242"/>
    </source>
</evidence>
<evidence type="ECO:0000256" key="11">
    <source>
        <dbReference type="PROSITE-ProRule" id="PRU00089"/>
    </source>
</evidence>
<dbReference type="InterPro" id="IPR018122">
    <property type="entry name" value="TF_fork_head_CS_1"/>
</dbReference>
<dbReference type="AlphaFoldDB" id="A0A7R9I771"/>
<dbReference type="InterPro" id="IPR047515">
    <property type="entry name" value="FH_FOXL2"/>
</dbReference>
<keyword evidence="3" id="KW-0597">Phosphoprotein</keyword>
<dbReference type="Gene3D" id="1.10.10.10">
    <property type="entry name" value="Winged helix-like DNA-binding domain superfamily/Winged helix DNA-binding domain"/>
    <property type="match status" value="1"/>
</dbReference>
<evidence type="ECO:0000256" key="7">
    <source>
        <dbReference type="ARBA" id="ARBA00023125"/>
    </source>
</evidence>
<dbReference type="SMART" id="SM00339">
    <property type="entry name" value="FH"/>
    <property type="match status" value="1"/>
</dbReference>
<protein>
    <recommendedName>
        <fullName evidence="10">Forkhead box protein L2</fullName>
    </recommendedName>
</protein>
<evidence type="ECO:0000313" key="14">
    <source>
        <dbReference type="EMBL" id="CAD7447879.1"/>
    </source>
</evidence>
<feature type="DNA-binding region" description="Fork-head" evidence="11">
    <location>
        <begin position="123"/>
        <end position="217"/>
    </location>
</feature>
<dbReference type="GO" id="GO:0000978">
    <property type="term" value="F:RNA polymerase II cis-regulatory region sequence-specific DNA binding"/>
    <property type="evidence" value="ECO:0007669"/>
    <property type="project" value="TreeGrafter"/>
</dbReference>
<dbReference type="SUPFAM" id="SSF46785">
    <property type="entry name" value="Winged helix' DNA-binding domain"/>
    <property type="match status" value="1"/>
</dbReference>
<comment type="subcellular location">
    <subcellularLocation>
        <location evidence="1 11">Nucleus</location>
    </subcellularLocation>
</comment>
<keyword evidence="5" id="KW-0832">Ubl conjugation</keyword>
<dbReference type="PANTHER" id="PTHR11829">
    <property type="entry name" value="FORKHEAD BOX PROTEIN"/>
    <property type="match status" value="1"/>
</dbReference>
<dbReference type="InterPro" id="IPR050211">
    <property type="entry name" value="FOX_domain-containing"/>
</dbReference>
<dbReference type="Pfam" id="PF00250">
    <property type="entry name" value="Forkhead"/>
    <property type="match status" value="1"/>
</dbReference>
<dbReference type="EMBL" id="OD569347">
    <property type="protein sequence ID" value="CAD7447879.1"/>
    <property type="molecule type" value="Genomic_DNA"/>
</dbReference>
<dbReference type="GO" id="GO:0005634">
    <property type="term" value="C:nucleus"/>
    <property type="evidence" value="ECO:0007669"/>
    <property type="project" value="UniProtKB-SubCell"/>
</dbReference>
<dbReference type="GO" id="GO:0030154">
    <property type="term" value="P:cell differentiation"/>
    <property type="evidence" value="ECO:0007669"/>
    <property type="project" value="UniProtKB-KW"/>
</dbReference>
<reference evidence="14" key="1">
    <citation type="submission" date="2020-11" db="EMBL/GenBank/DDBJ databases">
        <authorList>
            <person name="Tran Van P."/>
        </authorList>
    </citation>
    <scope>NUCLEOTIDE SEQUENCE</scope>
</reference>
<dbReference type="PRINTS" id="PR00053">
    <property type="entry name" value="FORKHEAD"/>
</dbReference>
<evidence type="ECO:0000256" key="10">
    <source>
        <dbReference type="ARBA" id="ARBA00034872"/>
    </source>
</evidence>
<dbReference type="InterPro" id="IPR036390">
    <property type="entry name" value="WH_DNA-bd_sf"/>
</dbReference>
<gene>
    <name evidence="14" type="ORF">TBIB3V08_LOCUS10181</name>
</gene>
<dbReference type="InterPro" id="IPR030456">
    <property type="entry name" value="TF_fork_head_CS_2"/>
</dbReference>
<dbReference type="InterPro" id="IPR036388">
    <property type="entry name" value="WH-like_DNA-bd_sf"/>
</dbReference>
<evidence type="ECO:0000256" key="6">
    <source>
        <dbReference type="ARBA" id="ARBA00023015"/>
    </source>
</evidence>
<keyword evidence="8" id="KW-0804">Transcription</keyword>
<evidence type="ECO:0000259" key="13">
    <source>
        <dbReference type="PROSITE" id="PS50039"/>
    </source>
</evidence>
<dbReference type="PROSITE" id="PS00658">
    <property type="entry name" value="FORK_HEAD_2"/>
    <property type="match status" value="1"/>
</dbReference>
<evidence type="ECO:0000256" key="3">
    <source>
        <dbReference type="ARBA" id="ARBA00022553"/>
    </source>
</evidence>
<name>A0A7R9I771_9NEOP</name>